<dbReference type="EMBL" id="AQHN01000095">
    <property type="protein sequence ID" value="ENN83832.1"/>
    <property type="molecule type" value="Genomic_DNA"/>
</dbReference>
<dbReference type="Proteomes" id="UP000012429">
    <property type="component" value="Unassembled WGS sequence"/>
</dbReference>
<keyword evidence="2" id="KW-1185">Reference proteome</keyword>
<organism evidence="1 2">
    <name type="scientific">Rhizobium freirei PRF 81</name>
    <dbReference type="NCBI Taxonomy" id="363754"/>
    <lineage>
        <taxon>Bacteria</taxon>
        <taxon>Pseudomonadati</taxon>
        <taxon>Pseudomonadota</taxon>
        <taxon>Alphaproteobacteria</taxon>
        <taxon>Hyphomicrobiales</taxon>
        <taxon>Rhizobiaceae</taxon>
        <taxon>Rhizobium/Agrobacterium group</taxon>
        <taxon>Rhizobium</taxon>
    </lineage>
</organism>
<dbReference type="OrthoDB" id="8377067at2"/>
<keyword evidence="1" id="KW-0614">Plasmid</keyword>
<evidence type="ECO:0000313" key="1">
    <source>
        <dbReference type="EMBL" id="ENN83832.1"/>
    </source>
</evidence>
<geneLocation type="plasmid" evidence="1">
    <name>pPRF81a</name>
</geneLocation>
<gene>
    <name evidence="1" type="ORF">RHSP_41370</name>
</gene>
<evidence type="ECO:0000313" key="2">
    <source>
        <dbReference type="Proteomes" id="UP000012429"/>
    </source>
</evidence>
<comment type="caution">
    <text evidence="1">The sequence shown here is derived from an EMBL/GenBank/DDBJ whole genome shotgun (WGS) entry which is preliminary data.</text>
</comment>
<dbReference type="PATRIC" id="fig|363754.4.peg.6747"/>
<name>N6UY81_9HYPH</name>
<sequence length="92" mass="9773">MLEVLATLTLEVPYDGLSGIAGMGFALDQFARAQGFHSFAEWAAVQFQKGRSITASVAKSDDLDTSINPVPDRASAGFGYEVTVWVAASDDD</sequence>
<protein>
    <submittedName>
        <fullName evidence="1">Uncharacterized protein</fullName>
    </submittedName>
</protein>
<proteinExistence type="predicted"/>
<dbReference type="RefSeq" id="WP_004129426.1">
    <property type="nucleotide sequence ID" value="NZ_AQHN01000095.1"/>
</dbReference>
<dbReference type="AlphaFoldDB" id="N6UY81"/>
<reference evidence="1 2" key="1">
    <citation type="journal article" date="2012" name="BMC Genomics">
        <title>Genomic basis of broad host range and environmental adaptability of Rhizobium tropici CIAT 899 and Rhizobium sp. PRF 81 which are used in inoculants for common bean (Phaseolus vulgaris L.).</title>
        <authorList>
            <person name="Ormeno-Orrillo E."/>
            <person name="Menna P."/>
            <person name="Almeida L.G."/>
            <person name="Ollero F.J."/>
            <person name="Nicolas M.F."/>
            <person name="Pains Rodrigues E."/>
            <person name="Shigueyoshi Nakatani A."/>
            <person name="Silva Batista J.S."/>
            <person name="Oliveira Chueire L.M."/>
            <person name="Souza R.C."/>
            <person name="Ribeiro Vasconcelos A.T."/>
            <person name="Megias M."/>
            <person name="Hungria M."/>
            <person name="Martinez-Romero E."/>
        </authorList>
    </citation>
    <scope>NUCLEOTIDE SEQUENCE [LARGE SCALE GENOMIC DNA]</scope>
    <source>
        <strain evidence="1 2">PRF 81</strain>
        <plasmid evidence="1">pPRF81a</plasmid>
    </source>
</reference>
<accession>N6UY81</accession>